<gene>
    <name evidence="8" type="primary">fliO</name>
    <name evidence="8" type="ORF">WNY77_07150</name>
</gene>
<keyword evidence="8" id="KW-0282">Flagellum</keyword>
<dbReference type="PANTHER" id="PTHR38766">
    <property type="entry name" value="FLAGELLAR PROTEIN FLIO"/>
    <property type="match status" value="1"/>
</dbReference>
<dbReference type="InterPro" id="IPR022781">
    <property type="entry name" value="Flagellar_biosynth_FliO"/>
</dbReference>
<keyword evidence="1 7" id="KW-1003">Cell membrane</keyword>
<evidence type="ECO:0000256" key="2">
    <source>
        <dbReference type="ARBA" id="ARBA00022692"/>
    </source>
</evidence>
<accession>A0ABU9SUJ3</accession>
<evidence type="ECO:0000313" key="9">
    <source>
        <dbReference type="Proteomes" id="UP001461163"/>
    </source>
</evidence>
<evidence type="ECO:0000256" key="3">
    <source>
        <dbReference type="ARBA" id="ARBA00022989"/>
    </source>
</evidence>
<keyword evidence="9" id="KW-1185">Reference proteome</keyword>
<comment type="similarity">
    <text evidence="6 7">Belongs to the FliO/MopB family.</text>
</comment>
<keyword evidence="5 7" id="KW-0975">Bacterial flagellum</keyword>
<evidence type="ECO:0000256" key="7">
    <source>
        <dbReference type="RuleBase" id="RU362064"/>
    </source>
</evidence>
<dbReference type="Pfam" id="PF04347">
    <property type="entry name" value="FliO"/>
    <property type="match status" value="1"/>
</dbReference>
<keyword evidence="2 7" id="KW-0812">Transmembrane</keyword>
<organism evidence="8 9">
    <name type="scientific">Paraglaciecola mesophila</name>
    <dbReference type="NCBI Taxonomy" id="197222"/>
    <lineage>
        <taxon>Bacteria</taxon>
        <taxon>Pseudomonadati</taxon>
        <taxon>Pseudomonadota</taxon>
        <taxon>Gammaproteobacteria</taxon>
        <taxon>Alteromonadales</taxon>
        <taxon>Alteromonadaceae</taxon>
        <taxon>Paraglaciecola</taxon>
    </lineage>
</organism>
<evidence type="ECO:0000256" key="6">
    <source>
        <dbReference type="ARBA" id="ARBA00037937"/>
    </source>
</evidence>
<dbReference type="PANTHER" id="PTHR38766:SF1">
    <property type="entry name" value="FLAGELLAR PROTEIN FLIO"/>
    <property type="match status" value="1"/>
</dbReference>
<name>A0ABU9SUJ3_9ALTE</name>
<dbReference type="InterPro" id="IPR052205">
    <property type="entry name" value="FliO/MopB"/>
</dbReference>
<dbReference type="Proteomes" id="UP001461163">
    <property type="component" value="Unassembled WGS sequence"/>
</dbReference>
<keyword evidence="3 7" id="KW-1133">Transmembrane helix</keyword>
<evidence type="ECO:0000313" key="8">
    <source>
        <dbReference type="EMBL" id="MEM5497166.1"/>
    </source>
</evidence>
<comment type="subcellular location">
    <subcellularLocation>
        <location evidence="7">Cell membrane</location>
    </subcellularLocation>
    <subcellularLocation>
        <location evidence="7">Bacterial flagellum basal body</location>
    </subcellularLocation>
</comment>
<comment type="caution">
    <text evidence="8">The sequence shown here is derived from an EMBL/GenBank/DDBJ whole genome shotgun (WGS) entry which is preliminary data.</text>
</comment>
<feature type="transmembrane region" description="Helical" evidence="7">
    <location>
        <begin position="48"/>
        <end position="69"/>
    </location>
</feature>
<protein>
    <recommendedName>
        <fullName evidence="7">Flagellar protein</fullName>
    </recommendedName>
</protein>
<evidence type="ECO:0000256" key="1">
    <source>
        <dbReference type="ARBA" id="ARBA00022475"/>
    </source>
</evidence>
<evidence type="ECO:0000256" key="5">
    <source>
        <dbReference type="ARBA" id="ARBA00023143"/>
    </source>
</evidence>
<dbReference type="RefSeq" id="WP_342881307.1">
    <property type="nucleotide sequence ID" value="NZ_JBBMQS010000003.1"/>
</dbReference>
<sequence length="166" mass="18026">MLLVNWKESKSSAKQTSFKTRVWFVLSPLFLASNTAFAEAKTLSDTSSIVSIFLSLLLVIAVVFMLAFIMRRFNVTGGSTGQLKVIASLAAGTKERVLVIEVGEEQHLIGVTAQNINHLAKLDTPISNDKPPTGDNFKDKLNMFMAGKLQPNANTGSKKSAGDHDE</sequence>
<dbReference type="NCBIfam" id="TIGR03500">
    <property type="entry name" value="FliO_TIGR"/>
    <property type="match status" value="1"/>
</dbReference>
<keyword evidence="8" id="KW-0966">Cell projection</keyword>
<proteinExistence type="inferred from homology"/>
<reference evidence="8 9" key="1">
    <citation type="submission" date="2024-03" db="EMBL/GenBank/DDBJ databases">
        <title>Community enrichment and isolation of bacterial strains for fucoidan degradation.</title>
        <authorList>
            <person name="Sichert A."/>
        </authorList>
    </citation>
    <scope>NUCLEOTIDE SEQUENCE [LARGE SCALE GENOMIC DNA]</scope>
    <source>
        <strain evidence="8 9">AS12</strain>
    </source>
</reference>
<keyword evidence="8" id="KW-0969">Cilium</keyword>
<evidence type="ECO:0000256" key="4">
    <source>
        <dbReference type="ARBA" id="ARBA00023136"/>
    </source>
</evidence>
<keyword evidence="4 7" id="KW-0472">Membrane</keyword>
<dbReference type="EMBL" id="JBBMQS010000003">
    <property type="protein sequence ID" value="MEM5497166.1"/>
    <property type="molecule type" value="Genomic_DNA"/>
</dbReference>